<accession>A0A562V264</accession>
<dbReference type="InterPro" id="IPR001387">
    <property type="entry name" value="Cro/C1-type_HTH"/>
</dbReference>
<evidence type="ECO:0000313" key="2">
    <source>
        <dbReference type="EMBL" id="TWJ11961.1"/>
    </source>
</evidence>
<proteinExistence type="predicted"/>
<dbReference type="PROSITE" id="PS50943">
    <property type="entry name" value="HTH_CROC1"/>
    <property type="match status" value="1"/>
</dbReference>
<comment type="caution">
    <text evidence="2">The sequence shown here is derived from an EMBL/GenBank/DDBJ whole genome shotgun (WGS) entry which is preliminary data.</text>
</comment>
<organism evidence="2 3">
    <name type="scientific">Stackebrandtia albiflava</name>
    <dbReference type="NCBI Taxonomy" id="406432"/>
    <lineage>
        <taxon>Bacteria</taxon>
        <taxon>Bacillati</taxon>
        <taxon>Actinomycetota</taxon>
        <taxon>Actinomycetes</taxon>
        <taxon>Glycomycetales</taxon>
        <taxon>Glycomycetaceae</taxon>
        <taxon>Stackebrandtia</taxon>
    </lineage>
</organism>
<protein>
    <submittedName>
        <fullName evidence="2">Helix-turn-helix protein</fullName>
    </submittedName>
</protein>
<dbReference type="Proteomes" id="UP000321617">
    <property type="component" value="Unassembled WGS sequence"/>
</dbReference>
<gene>
    <name evidence="2" type="ORF">LX16_2704</name>
</gene>
<evidence type="ECO:0000313" key="3">
    <source>
        <dbReference type="Proteomes" id="UP000321617"/>
    </source>
</evidence>
<dbReference type="Pfam" id="PF19054">
    <property type="entry name" value="DUF5753"/>
    <property type="match status" value="1"/>
</dbReference>
<feature type="domain" description="HTH cro/C1-type" evidence="1">
    <location>
        <begin position="18"/>
        <end position="73"/>
    </location>
</feature>
<dbReference type="InterPro" id="IPR010982">
    <property type="entry name" value="Lambda_DNA-bd_dom_sf"/>
</dbReference>
<name>A0A562V264_9ACTN</name>
<dbReference type="EMBL" id="VLLL01000006">
    <property type="protein sequence ID" value="TWJ11961.1"/>
    <property type="molecule type" value="Genomic_DNA"/>
</dbReference>
<dbReference type="Gene3D" id="1.10.260.40">
    <property type="entry name" value="lambda repressor-like DNA-binding domains"/>
    <property type="match status" value="1"/>
</dbReference>
<sequence>MTKNPAISLRSRWLSERLREARHRAGYTLADAGEYLQLDQTSLGRFERGTHRIRRSYVKDLLDYYGVSSTQERDFLLRLSEDAWRKDWSDLDVTGLDTEFIDYTWFESQAVQIRIFEPLLIHGLLQTSAYTEALTRRELGGTATDAEVQRVVEVRQARQRIVTSDMPTPMSVIVEEPALRRPIGGPETLQAQLESLLQLCDAGAVRLRVLPMDAPTDPGHHGPFTLFGMPDPYPEVAYVENLAGRTFFEEETRVSKFVHVFNELERSALSLGESRSMIVDIVKELE</sequence>
<dbReference type="RefSeq" id="WP_147138694.1">
    <property type="nucleotide sequence ID" value="NZ_BAABIJ010000002.1"/>
</dbReference>
<dbReference type="AlphaFoldDB" id="A0A562V264"/>
<reference evidence="2 3" key="1">
    <citation type="journal article" date="2013" name="Stand. Genomic Sci.">
        <title>Genomic Encyclopedia of Type Strains, Phase I: The one thousand microbial genomes (KMG-I) project.</title>
        <authorList>
            <person name="Kyrpides N.C."/>
            <person name="Woyke T."/>
            <person name="Eisen J.A."/>
            <person name="Garrity G."/>
            <person name="Lilburn T.G."/>
            <person name="Beck B.J."/>
            <person name="Whitman W.B."/>
            <person name="Hugenholtz P."/>
            <person name="Klenk H.P."/>
        </authorList>
    </citation>
    <scope>NUCLEOTIDE SEQUENCE [LARGE SCALE GENOMIC DNA]</scope>
    <source>
        <strain evidence="2 3">DSM 45044</strain>
    </source>
</reference>
<dbReference type="Pfam" id="PF13560">
    <property type="entry name" value="HTH_31"/>
    <property type="match status" value="1"/>
</dbReference>
<keyword evidence="3" id="KW-1185">Reference proteome</keyword>
<dbReference type="SMART" id="SM00530">
    <property type="entry name" value="HTH_XRE"/>
    <property type="match status" value="1"/>
</dbReference>
<dbReference type="SUPFAM" id="SSF47413">
    <property type="entry name" value="lambda repressor-like DNA-binding domains"/>
    <property type="match status" value="1"/>
</dbReference>
<dbReference type="CDD" id="cd00093">
    <property type="entry name" value="HTH_XRE"/>
    <property type="match status" value="1"/>
</dbReference>
<dbReference type="OrthoDB" id="3458445at2"/>
<evidence type="ECO:0000259" key="1">
    <source>
        <dbReference type="PROSITE" id="PS50943"/>
    </source>
</evidence>
<dbReference type="InterPro" id="IPR043917">
    <property type="entry name" value="DUF5753"/>
</dbReference>
<dbReference type="GO" id="GO:0003677">
    <property type="term" value="F:DNA binding"/>
    <property type="evidence" value="ECO:0007669"/>
    <property type="project" value="InterPro"/>
</dbReference>